<keyword evidence="1" id="KW-0175">Coiled coil</keyword>
<evidence type="ECO:0000256" key="2">
    <source>
        <dbReference type="SAM" id="Phobius"/>
    </source>
</evidence>
<feature type="coiled-coil region" evidence="1">
    <location>
        <begin position="16"/>
        <end position="50"/>
    </location>
</feature>
<feature type="domain" description="MACPF" evidence="3">
    <location>
        <begin position="129"/>
        <end position="451"/>
    </location>
</feature>
<evidence type="ECO:0000256" key="1">
    <source>
        <dbReference type="SAM" id="Coils"/>
    </source>
</evidence>
<evidence type="ECO:0000313" key="4">
    <source>
        <dbReference type="EMBL" id="CAH3046877.1"/>
    </source>
</evidence>
<name>A0ABN8NAP0_9CNID</name>
<accession>A0ABN8NAP0</accession>
<dbReference type="PROSITE" id="PS51412">
    <property type="entry name" value="MACPF_2"/>
    <property type="match status" value="1"/>
</dbReference>
<evidence type="ECO:0000259" key="3">
    <source>
        <dbReference type="PROSITE" id="PS51412"/>
    </source>
</evidence>
<keyword evidence="2" id="KW-1133">Transmembrane helix</keyword>
<proteinExistence type="predicted"/>
<feature type="transmembrane region" description="Helical" evidence="2">
    <location>
        <begin position="67"/>
        <end position="87"/>
    </location>
</feature>
<keyword evidence="5" id="KW-1185">Reference proteome</keyword>
<sequence length="633" mass="71262">MLVVPHQGPAERYKENLKLQEEVGKASRTVEKQERQIEALQSQVGEINETGRLTKAKNLLKRNWKSALIILLFMTVAVLATIVSVYIPQRYSSFLDESSRNRLLNSLMPFAQGKDGKSFLNFGWRSDSQLQECQNAYWKRSFPDLDYALFGYDILKGYPLATGHDPGFTHPIFLTDYTPEKQTSDCRYSVPAGLVVVPDVSCETTFSSKIIRNRLEMSQSLEAAANVEGGGWGFKFSASASYKESVAQMSSGEFLYIISQAQCRYYFSKMDVTDPPPFHPGFVRWAKSLAKPNSNKNDVIQFIKYYGTHFVTEVTFGARFTKNHKVSQTKYEELRSKKVSVEAQASYSGAFSVGGGFSMDKEQRSAASNFQKSVQTSTITVGAAPPSNGDALTWASSVQENPVPITYSLSAIHNLFTERYFKHLPGVNIGVVREKLINASTNYCQSLKDQGLVDSCDDSIHLGTSLQGVRVRQFGYRHLPNVDETECRAICLLEENCVAVQFTFRRGYKLLDTKGKFQVLTDNAILSKTVVFLPRLQREKKNFILYQLKVKANQPRRGQLKAFNSTQCASSCSKDAFCQAFVMCKPEQGSWCGNAKDTVNCLLYSKQQITAVEKDMHSEMHFVWKDYTQVTET</sequence>
<keyword evidence="2" id="KW-0812">Transmembrane</keyword>
<dbReference type="SMART" id="SM00457">
    <property type="entry name" value="MACPF"/>
    <property type="match status" value="1"/>
</dbReference>
<dbReference type="Proteomes" id="UP001159405">
    <property type="component" value="Unassembled WGS sequence"/>
</dbReference>
<keyword evidence="2" id="KW-0472">Membrane</keyword>
<organism evidence="4 5">
    <name type="scientific">Porites lobata</name>
    <dbReference type="NCBI Taxonomy" id="104759"/>
    <lineage>
        <taxon>Eukaryota</taxon>
        <taxon>Metazoa</taxon>
        <taxon>Cnidaria</taxon>
        <taxon>Anthozoa</taxon>
        <taxon>Hexacorallia</taxon>
        <taxon>Scleractinia</taxon>
        <taxon>Fungiina</taxon>
        <taxon>Poritidae</taxon>
        <taxon>Porites</taxon>
    </lineage>
</organism>
<comment type="caution">
    <text evidence="4">The sequence shown here is derived from an EMBL/GenBank/DDBJ whole genome shotgun (WGS) entry which is preliminary data.</text>
</comment>
<dbReference type="Pfam" id="PF01823">
    <property type="entry name" value="MACPF"/>
    <property type="match status" value="1"/>
</dbReference>
<reference evidence="4 5" key="1">
    <citation type="submission" date="2022-05" db="EMBL/GenBank/DDBJ databases">
        <authorList>
            <consortium name="Genoscope - CEA"/>
            <person name="William W."/>
        </authorList>
    </citation>
    <scope>NUCLEOTIDE SEQUENCE [LARGE SCALE GENOMIC DNA]</scope>
</reference>
<dbReference type="InterPro" id="IPR020864">
    <property type="entry name" value="MACPF"/>
</dbReference>
<dbReference type="EMBL" id="CALNXK010000015">
    <property type="protein sequence ID" value="CAH3046877.1"/>
    <property type="molecule type" value="Genomic_DNA"/>
</dbReference>
<gene>
    <name evidence="4" type="ORF">PLOB_00009840</name>
</gene>
<protein>
    <recommendedName>
        <fullName evidence="3">MACPF domain-containing protein</fullName>
    </recommendedName>
</protein>
<evidence type="ECO:0000313" key="5">
    <source>
        <dbReference type="Proteomes" id="UP001159405"/>
    </source>
</evidence>